<evidence type="ECO:0000259" key="3">
    <source>
        <dbReference type="SMART" id="SM00894"/>
    </source>
</evidence>
<dbReference type="RefSeq" id="WP_308714058.1">
    <property type="nucleotide sequence ID" value="NZ_JAVHUY010000017.1"/>
</dbReference>
<feature type="region of interest" description="Disordered" evidence="1">
    <location>
        <begin position="30"/>
        <end position="52"/>
    </location>
</feature>
<protein>
    <submittedName>
        <fullName evidence="4">Excalibur calcium-binding domain-containing protein</fullName>
    </submittedName>
</protein>
<keyword evidence="2" id="KW-0472">Membrane</keyword>
<keyword evidence="2" id="KW-1133">Transmembrane helix</keyword>
<evidence type="ECO:0000313" key="4">
    <source>
        <dbReference type="EMBL" id="MDQ7906784.1"/>
    </source>
</evidence>
<feature type="region of interest" description="Disordered" evidence="1">
    <location>
        <begin position="171"/>
        <end position="206"/>
    </location>
</feature>
<evidence type="ECO:0000256" key="2">
    <source>
        <dbReference type="SAM" id="Phobius"/>
    </source>
</evidence>
<feature type="domain" description="Excalibur calcium-binding" evidence="3">
    <location>
        <begin position="162"/>
        <end position="198"/>
    </location>
</feature>
<keyword evidence="2" id="KW-0812">Transmembrane</keyword>
<feature type="transmembrane region" description="Helical" evidence="2">
    <location>
        <begin position="58"/>
        <end position="81"/>
    </location>
</feature>
<gene>
    <name evidence="4" type="ORF">RB614_19905</name>
</gene>
<reference evidence="4 5" key="1">
    <citation type="submission" date="2023-08" db="EMBL/GenBank/DDBJ databases">
        <title>Phytohabitans sansha sp. nov., isolated from marine sediment.</title>
        <authorList>
            <person name="Zhao Y."/>
            <person name="Yi K."/>
        </authorList>
    </citation>
    <scope>NUCLEOTIDE SEQUENCE [LARGE SCALE GENOMIC DNA]</scope>
    <source>
        <strain evidence="4 5">ZYX-F-186</strain>
    </source>
</reference>
<feature type="region of interest" description="Disordered" evidence="1">
    <location>
        <begin position="92"/>
        <end position="156"/>
    </location>
</feature>
<name>A0ABU0ZI99_9ACTN</name>
<evidence type="ECO:0000313" key="5">
    <source>
        <dbReference type="Proteomes" id="UP001230908"/>
    </source>
</evidence>
<proteinExistence type="predicted"/>
<dbReference type="Proteomes" id="UP001230908">
    <property type="component" value="Unassembled WGS sequence"/>
</dbReference>
<accession>A0ABU0ZI99</accession>
<dbReference type="Pfam" id="PF05901">
    <property type="entry name" value="Excalibur"/>
    <property type="match status" value="1"/>
</dbReference>
<comment type="caution">
    <text evidence="4">The sequence shown here is derived from an EMBL/GenBank/DDBJ whole genome shotgun (WGS) entry which is preliminary data.</text>
</comment>
<feature type="compositionally biased region" description="Low complexity" evidence="1">
    <location>
        <begin position="117"/>
        <end position="132"/>
    </location>
</feature>
<feature type="compositionally biased region" description="Basic and acidic residues" evidence="1">
    <location>
        <begin position="183"/>
        <end position="206"/>
    </location>
</feature>
<sequence>MTFPPLDEPSQQRRAAVYGRANQASVHYRPLRRGRPVPDLAPAAPTSREAKSANRRRFALFLVALLVAIAFGTAIFGVVLASPAPIAQAPRVPAPEAPAPPIQPLPPTGRGAPTQLTPPSAGSPGSSTSTTAPRRDGTTKPAPGGGGKAAESTAPATTATVYYQNCNKARKAGAAPLYPGDPGYRDKLDKDGNGVACDEKEKKSKA</sequence>
<dbReference type="InterPro" id="IPR008613">
    <property type="entry name" value="Excalibur_Ca-bd_domain"/>
</dbReference>
<keyword evidence="5" id="KW-1185">Reference proteome</keyword>
<feature type="compositionally biased region" description="Pro residues" evidence="1">
    <location>
        <begin position="92"/>
        <end position="107"/>
    </location>
</feature>
<dbReference type="SMART" id="SM00894">
    <property type="entry name" value="Excalibur"/>
    <property type="match status" value="1"/>
</dbReference>
<organism evidence="4 5">
    <name type="scientific">Phytohabitans maris</name>
    <dbReference type="NCBI Taxonomy" id="3071409"/>
    <lineage>
        <taxon>Bacteria</taxon>
        <taxon>Bacillati</taxon>
        <taxon>Actinomycetota</taxon>
        <taxon>Actinomycetes</taxon>
        <taxon>Micromonosporales</taxon>
        <taxon>Micromonosporaceae</taxon>
    </lineage>
</organism>
<evidence type="ECO:0000256" key="1">
    <source>
        <dbReference type="SAM" id="MobiDB-lite"/>
    </source>
</evidence>
<dbReference type="EMBL" id="JAVHUY010000017">
    <property type="protein sequence ID" value="MDQ7906784.1"/>
    <property type="molecule type" value="Genomic_DNA"/>
</dbReference>